<feature type="transmembrane region" description="Helical" evidence="1">
    <location>
        <begin position="111"/>
        <end position="129"/>
    </location>
</feature>
<evidence type="ECO:0000313" key="3">
    <source>
        <dbReference type="Proteomes" id="UP000186559"/>
    </source>
</evidence>
<feature type="transmembrane region" description="Helical" evidence="1">
    <location>
        <begin position="72"/>
        <end position="91"/>
    </location>
</feature>
<keyword evidence="1" id="KW-1133">Transmembrane helix</keyword>
<accession>A0A1U7DAM8</accession>
<evidence type="ECO:0000256" key="1">
    <source>
        <dbReference type="SAM" id="Phobius"/>
    </source>
</evidence>
<feature type="transmembrane region" description="Helical" evidence="1">
    <location>
        <begin position="41"/>
        <end position="60"/>
    </location>
</feature>
<dbReference type="AlphaFoldDB" id="A0A1U7DAM8"/>
<proteinExistence type="predicted"/>
<evidence type="ECO:0000313" key="2">
    <source>
        <dbReference type="EMBL" id="APX25224.1"/>
    </source>
</evidence>
<feature type="transmembrane region" description="Helical" evidence="1">
    <location>
        <begin position="136"/>
        <end position="159"/>
    </location>
</feature>
<feature type="transmembrane region" description="Helical" evidence="1">
    <location>
        <begin position="171"/>
        <end position="190"/>
    </location>
</feature>
<feature type="transmembrane region" description="Helical" evidence="1">
    <location>
        <begin position="7"/>
        <end position="29"/>
    </location>
</feature>
<protein>
    <submittedName>
        <fullName evidence="2">Uncharacterized protein</fullName>
    </submittedName>
</protein>
<dbReference type="EMBL" id="CP014796">
    <property type="protein sequence ID" value="APX25224.1"/>
    <property type="molecule type" value="Genomic_DNA"/>
</dbReference>
<keyword evidence="1" id="KW-0812">Transmembrane</keyword>
<gene>
    <name evidence="2" type="ORF">Ga0080559_TMP4428</name>
</gene>
<dbReference type="Proteomes" id="UP000186559">
    <property type="component" value="Chromosome"/>
</dbReference>
<dbReference type="KEGG" id="tpro:Ga0080559_TMP4428"/>
<name>A0A1U7DAM8_9RHOB</name>
<keyword evidence="1" id="KW-0472">Membrane</keyword>
<sequence length="201" mass="21158">MRNVKRQLVFVLSLAGAFWMLLVIAGWLTDDQTLVRNGENQYGTVPSTALCIGLLFLGLGLTTRSWHRARPVAIGAALTAAAVAMGSQMLLQVAAEGLDDPVALSSRDFMSPATSVGIMFASLTLMLSLGPASRAAGCLLAVLGLSVFVGISLLNPFVVGSIFNLPGLQGMSFYTAVALSMFFLNQLLWIDAHPADAALEA</sequence>
<organism evidence="2 3">
    <name type="scientific">Salipiger profundus</name>
    <dbReference type="NCBI Taxonomy" id="1229727"/>
    <lineage>
        <taxon>Bacteria</taxon>
        <taxon>Pseudomonadati</taxon>
        <taxon>Pseudomonadota</taxon>
        <taxon>Alphaproteobacteria</taxon>
        <taxon>Rhodobacterales</taxon>
        <taxon>Roseobacteraceae</taxon>
        <taxon>Salipiger</taxon>
    </lineage>
</organism>
<keyword evidence="3" id="KW-1185">Reference proteome</keyword>
<reference evidence="2 3" key="1">
    <citation type="submission" date="2016-03" db="EMBL/GenBank/DDBJ databases">
        <title>Deep-sea bacteria in the southern Pacific.</title>
        <authorList>
            <person name="Tang K."/>
        </authorList>
    </citation>
    <scope>NUCLEOTIDE SEQUENCE [LARGE SCALE GENOMIC DNA]</scope>
    <source>
        <strain evidence="2 3">JLT2016</strain>
    </source>
</reference>